<evidence type="ECO:0000313" key="3">
    <source>
        <dbReference type="Proteomes" id="UP001521150"/>
    </source>
</evidence>
<dbReference type="Gene3D" id="3.20.80.10">
    <property type="entry name" value="Regulatory factor, effector binding domain"/>
    <property type="match status" value="1"/>
</dbReference>
<dbReference type="Proteomes" id="UP001521150">
    <property type="component" value="Unassembled WGS sequence"/>
</dbReference>
<organism evidence="2 3">
    <name type="scientific">Kibdelosporangium philippinense</name>
    <dbReference type="NCBI Taxonomy" id="211113"/>
    <lineage>
        <taxon>Bacteria</taxon>
        <taxon>Bacillati</taxon>
        <taxon>Actinomycetota</taxon>
        <taxon>Actinomycetes</taxon>
        <taxon>Pseudonocardiales</taxon>
        <taxon>Pseudonocardiaceae</taxon>
        <taxon>Kibdelosporangium</taxon>
    </lineage>
</organism>
<dbReference type="InterPro" id="IPR029442">
    <property type="entry name" value="GyrI-like"/>
</dbReference>
<dbReference type="SUPFAM" id="SSF55136">
    <property type="entry name" value="Probable bacterial effector-binding domain"/>
    <property type="match status" value="1"/>
</dbReference>
<dbReference type="RefSeq" id="WP_233725554.1">
    <property type="nucleotide sequence ID" value="NZ_JAJVCN010000001.1"/>
</dbReference>
<dbReference type="InterPro" id="IPR010499">
    <property type="entry name" value="AraC_E-bd"/>
</dbReference>
<dbReference type="Pfam" id="PF06445">
    <property type="entry name" value="GyrI-like"/>
    <property type="match status" value="1"/>
</dbReference>
<reference evidence="2 3" key="1">
    <citation type="submission" date="2021-12" db="EMBL/GenBank/DDBJ databases">
        <title>Genome sequence of Kibdelosporangium philippinense ATCC 49844.</title>
        <authorList>
            <person name="Fedorov E.A."/>
            <person name="Omeragic M."/>
            <person name="Shalygina K.F."/>
            <person name="Maclea K.S."/>
        </authorList>
    </citation>
    <scope>NUCLEOTIDE SEQUENCE [LARGE SCALE GENOMIC DNA]</scope>
    <source>
        <strain evidence="2 3">ATCC 49844</strain>
    </source>
</reference>
<dbReference type="EMBL" id="JAJVCN010000001">
    <property type="protein sequence ID" value="MCE7004012.1"/>
    <property type="molecule type" value="Genomic_DNA"/>
</dbReference>
<accession>A0ABS8Z9D2</accession>
<name>A0ABS8Z9D2_9PSEU</name>
<keyword evidence="3" id="KW-1185">Reference proteome</keyword>
<sequence length="160" mass="17722">MSIKPDIVQRAEQPYIGVRGTVTMDTFAKIADRIPELIGSLIQQGSQIAGAPFFRYTQIDMDHELEVEAGIPITAAVDIQGDQFTDVLPAGRYVSYTHIGHPDQLADITGQLVNWAAEQGLTLDNTGQRWGCRLEILKTNPTVEPDMTKWETELAIRLAD</sequence>
<dbReference type="SMART" id="SM00871">
    <property type="entry name" value="AraC_E_bind"/>
    <property type="match status" value="1"/>
</dbReference>
<comment type="caution">
    <text evidence="2">The sequence shown here is derived from an EMBL/GenBank/DDBJ whole genome shotgun (WGS) entry which is preliminary data.</text>
</comment>
<protein>
    <submittedName>
        <fullName evidence="2">GyrI-like domain-containing protein</fullName>
    </submittedName>
</protein>
<gene>
    <name evidence="2" type="ORF">LWC34_14400</name>
</gene>
<evidence type="ECO:0000259" key="1">
    <source>
        <dbReference type="SMART" id="SM00871"/>
    </source>
</evidence>
<dbReference type="InterPro" id="IPR011256">
    <property type="entry name" value="Reg_factor_effector_dom_sf"/>
</dbReference>
<evidence type="ECO:0000313" key="2">
    <source>
        <dbReference type="EMBL" id="MCE7004012.1"/>
    </source>
</evidence>
<proteinExistence type="predicted"/>
<feature type="domain" description="AraC effector-binding" evidence="1">
    <location>
        <begin position="3"/>
        <end position="159"/>
    </location>
</feature>